<dbReference type="PANTHER" id="PTHR16557:SF11">
    <property type="entry name" value="ALPHA-KETOGLUTARATE-DEPENDENT DIOXYGENASE ALKB"/>
    <property type="match status" value="1"/>
</dbReference>
<evidence type="ECO:0000259" key="7">
    <source>
        <dbReference type="PROSITE" id="PS51471"/>
    </source>
</evidence>
<evidence type="ECO:0000313" key="8">
    <source>
        <dbReference type="EMBL" id="CAK0754127.1"/>
    </source>
</evidence>
<dbReference type="Gene3D" id="2.60.120.590">
    <property type="entry name" value="Alpha-ketoglutarate-dependent dioxygenase AlkB-like"/>
    <property type="match status" value="1"/>
</dbReference>
<dbReference type="GO" id="GO:0035515">
    <property type="term" value="F:oxidative RNA demethylase activity"/>
    <property type="evidence" value="ECO:0007669"/>
    <property type="project" value="TreeGrafter"/>
</dbReference>
<dbReference type="InterPro" id="IPR004574">
    <property type="entry name" value="Alkb"/>
</dbReference>
<evidence type="ECO:0000256" key="5">
    <source>
        <dbReference type="ARBA" id="ARBA00023004"/>
    </source>
</evidence>
<comment type="caution">
    <text evidence="8">The sequence shown here is derived from an EMBL/GenBank/DDBJ whole genome shotgun (WGS) entry which is preliminary data.</text>
</comment>
<dbReference type="Pfam" id="PF13532">
    <property type="entry name" value="2OG-FeII_Oxy_2"/>
    <property type="match status" value="1"/>
</dbReference>
<evidence type="ECO:0000256" key="1">
    <source>
        <dbReference type="ARBA" id="ARBA00007879"/>
    </source>
</evidence>
<evidence type="ECO:0000256" key="2">
    <source>
        <dbReference type="ARBA" id="ARBA00022723"/>
    </source>
</evidence>
<dbReference type="AlphaFoldDB" id="A0AAV1HVF0"/>
<dbReference type="GO" id="GO:0008198">
    <property type="term" value="F:ferrous iron binding"/>
    <property type="evidence" value="ECO:0007669"/>
    <property type="project" value="TreeGrafter"/>
</dbReference>
<dbReference type="InterPro" id="IPR037151">
    <property type="entry name" value="AlkB-like_sf"/>
</dbReference>
<dbReference type="PANTHER" id="PTHR16557">
    <property type="entry name" value="ALKYLATED DNA REPAIR PROTEIN ALKB-RELATED"/>
    <property type="match status" value="1"/>
</dbReference>
<dbReference type="GO" id="GO:0035513">
    <property type="term" value="P:oxidative RNA demethylation"/>
    <property type="evidence" value="ECO:0007669"/>
    <property type="project" value="TreeGrafter"/>
</dbReference>
<feature type="binding site" evidence="6">
    <location>
        <position position="307"/>
    </location>
    <ligand>
        <name>Fe cation</name>
        <dbReference type="ChEBI" id="CHEBI:24875"/>
        <note>catalytic</note>
    </ligand>
</feature>
<evidence type="ECO:0000313" key="9">
    <source>
        <dbReference type="Proteomes" id="UP001314263"/>
    </source>
</evidence>
<organism evidence="8 9">
    <name type="scientific">Coccomyxa viridis</name>
    <dbReference type="NCBI Taxonomy" id="1274662"/>
    <lineage>
        <taxon>Eukaryota</taxon>
        <taxon>Viridiplantae</taxon>
        <taxon>Chlorophyta</taxon>
        <taxon>core chlorophytes</taxon>
        <taxon>Trebouxiophyceae</taxon>
        <taxon>Trebouxiophyceae incertae sedis</taxon>
        <taxon>Coccomyxaceae</taxon>
        <taxon>Coccomyxa</taxon>
    </lineage>
</organism>
<dbReference type="GO" id="GO:0005737">
    <property type="term" value="C:cytoplasm"/>
    <property type="evidence" value="ECO:0007669"/>
    <property type="project" value="TreeGrafter"/>
</dbReference>
<dbReference type="SUPFAM" id="SSF51197">
    <property type="entry name" value="Clavaminate synthase-like"/>
    <property type="match status" value="1"/>
</dbReference>
<dbReference type="Proteomes" id="UP001314263">
    <property type="component" value="Unassembled WGS sequence"/>
</dbReference>
<comment type="cofactor">
    <cofactor evidence="6">
        <name>Fe(2+)</name>
        <dbReference type="ChEBI" id="CHEBI:29033"/>
    </cofactor>
    <text evidence="6">Binds 1 Fe(2+) ion per subunit.</text>
</comment>
<keyword evidence="9" id="KW-1185">Reference proteome</keyword>
<dbReference type="PROSITE" id="PS51471">
    <property type="entry name" value="FE2OG_OXY"/>
    <property type="match status" value="1"/>
</dbReference>
<dbReference type="InterPro" id="IPR027450">
    <property type="entry name" value="AlkB-like"/>
</dbReference>
<keyword evidence="2 6" id="KW-0479">Metal-binding</keyword>
<dbReference type="GO" id="GO:0035516">
    <property type="term" value="F:broad specificity oxidative DNA demethylase activity"/>
    <property type="evidence" value="ECO:0007669"/>
    <property type="project" value="TreeGrafter"/>
</dbReference>
<keyword evidence="5 6" id="KW-0408">Iron</keyword>
<protein>
    <recommendedName>
        <fullName evidence="7">Fe2OG dioxygenase domain-containing protein</fullName>
    </recommendedName>
</protein>
<dbReference type="InterPro" id="IPR005123">
    <property type="entry name" value="Oxoglu/Fe-dep_dioxygenase_dom"/>
</dbReference>
<feature type="domain" description="Fe2OG dioxygenase" evidence="7">
    <location>
        <begin position="233"/>
        <end position="356"/>
    </location>
</feature>
<accession>A0AAV1HVF0</accession>
<evidence type="ECO:0000256" key="3">
    <source>
        <dbReference type="ARBA" id="ARBA00022964"/>
    </source>
</evidence>
<proteinExistence type="inferred from homology"/>
<evidence type="ECO:0000256" key="6">
    <source>
        <dbReference type="PIRSR" id="PIRSR604574-2"/>
    </source>
</evidence>
<gene>
    <name evidence="8" type="ORF">CVIRNUC_002273</name>
</gene>
<name>A0AAV1HVF0_9CHLO</name>
<keyword evidence="3" id="KW-0223">Dioxygenase</keyword>
<evidence type="ECO:0000256" key="4">
    <source>
        <dbReference type="ARBA" id="ARBA00023002"/>
    </source>
</evidence>
<reference evidence="8 9" key="1">
    <citation type="submission" date="2023-10" db="EMBL/GenBank/DDBJ databases">
        <authorList>
            <person name="Maclean D."/>
            <person name="Macfadyen A."/>
        </authorList>
    </citation>
    <scope>NUCLEOTIDE SEQUENCE [LARGE SCALE GENOMIC DNA]</scope>
</reference>
<comment type="similarity">
    <text evidence="1">Belongs to the alkB family.</text>
</comment>
<feature type="binding site" evidence="6">
    <location>
        <position position="253"/>
    </location>
    <ligand>
        <name>Fe cation</name>
        <dbReference type="ChEBI" id="CHEBI:24875"/>
        <note>catalytic</note>
    </ligand>
</feature>
<sequence>MYDKTDDPSGLRTAFRDAEKQYQLQLRQSIRLRKGRKQYGKLHVVPTNMTDVLDPRASHQGASAFTEHRSGDGKILLTLSTHPGFVLLPKALTPEEELHLRAAALTQYPEPPANTNHTRQHGSLAGLWEAAQKGWSLEAEKQGDLSRGAGHEEGAIDRVQSRRWVSGGDGPTAQKLLMKLRWCTLGPQFDWTARVYDTGQPYKTLPAELHALACRLSALAANYLPDRAAASWDPDVALVNYYREGDTLGGHRDDVERDQSAPIVAISLGCDAIFLLGGQTKGETPVALRLRSRDAVIMAGPARMCYHGIPRVLKEAGAADSRKAASGGGVGGGEGSAAIAEHICSTRINISIRASR</sequence>
<feature type="binding site" evidence="6">
    <location>
        <position position="251"/>
    </location>
    <ligand>
        <name>Fe cation</name>
        <dbReference type="ChEBI" id="CHEBI:24875"/>
        <note>catalytic</note>
    </ligand>
</feature>
<dbReference type="EMBL" id="CAUYUE010000003">
    <property type="protein sequence ID" value="CAK0754127.1"/>
    <property type="molecule type" value="Genomic_DNA"/>
</dbReference>
<keyword evidence="4" id="KW-0560">Oxidoreductase</keyword>